<dbReference type="InterPro" id="IPR040643">
    <property type="entry name" value="MLVIN_C"/>
</dbReference>
<evidence type="ECO:0000256" key="3">
    <source>
        <dbReference type="ARBA" id="ARBA00022722"/>
    </source>
</evidence>
<evidence type="ECO:0000313" key="8">
    <source>
        <dbReference type="Proteomes" id="UP000694522"/>
    </source>
</evidence>
<keyword evidence="8" id="KW-1185">Reference proteome</keyword>
<reference evidence="7" key="1">
    <citation type="submission" date="2025-08" db="UniProtKB">
        <authorList>
            <consortium name="Ensembl"/>
        </authorList>
    </citation>
    <scope>IDENTIFICATION</scope>
</reference>
<keyword evidence="3" id="KW-0540">Nuclease</keyword>
<proteinExistence type="predicted"/>
<evidence type="ECO:0000259" key="6">
    <source>
        <dbReference type="Pfam" id="PF18697"/>
    </source>
</evidence>
<evidence type="ECO:0000256" key="2">
    <source>
        <dbReference type="ARBA" id="ARBA00022695"/>
    </source>
</evidence>
<accession>A0A8B9G8V8</accession>
<keyword evidence="1" id="KW-0808">Transferase</keyword>
<name>A0A8B9G8V8_9PSIT</name>
<dbReference type="GO" id="GO:0016787">
    <property type="term" value="F:hydrolase activity"/>
    <property type="evidence" value="ECO:0007669"/>
    <property type="project" value="UniProtKB-KW"/>
</dbReference>
<evidence type="ECO:0000256" key="1">
    <source>
        <dbReference type="ARBA" id="ARBA00022679"/>
    </source>
</evidence>
<protein>
    <recommendedName>
        <fullName evidence="6">Murine leukemia virus integrase C-terminal domain-containing protein</fullName>
    </recommendedName>
</protein>
<dbReference type="GO" id="GO:0016779">
    <property type="term" value="F:nucleotidyltransferase activity"/>
    <property type="evidence" value="ECO:0007669"/>
    <property type="project" value="UniProtKB-KW"/>
</dbReference>
<dbReference type="AlphaFoldDB" id="A0A8B9G8V8"/>
<dbReference type="Pfam" id="PF18697">
    <property type="entry name" value="MLVIN_C"/>
    <property type="match status" value="1"/>
</dbReference>
<keyword evidence="5" id="KW-0378">Hydrolase</keyword>
<evidence type="ECO:0000256" key="5">
    <source>
        <dbReference type="ARBA" id="ARBA00022801"/>
    </source>
</evidence>
<dbReference type="GO" id="GO:0004519">
    <property type="term" value="F:endonuclease activity"/>
    <property type="evidence" value="ECO:0007669"/>
    <property type="project" value="UniProtKB-KW"/>
</dbReference>
<reference evidence="7" key="2">
    <citation type="submission" date="2025-09" db="UniProtKB">
        <authorList>
            <consortium name="Ensembl"/>
        </authorList>
    </citation>
    <scope>IDENTIFICATION</scope>
</reference>
<evidence type="ECO:0000313" key="7">
    <source>
        <dbReference type="Ensembl" id="ENSACOP00000017986.1"/>
    </source>
</evidence>
<dbReference type="Ensembl" id="ENSACOT00000018643.1">
    <property type="protein sequence ID" value="ENSACOP00000017986.1"/>
    <property type="gene ID" value="ENSACOG00000012436.1"/>
</dbReference>
<dbReference type="Proteomes" id="UP000694522">
    <property type="component" value="Unplaced"/>
</dbReference>
<evidence type="ECO:0000256" key="4">
    <source>
        <dbReference type="ARBA" id="ARBA00022759"/>
    </source>
</evidence>
<organism evidence="7 8">
    <name type="scientific">Amazona collaria</name>
    <name type="common">yellow-billed parrot</name>
    <dbReference type="NCBI Taxonomy" id="241587"/>
    <lineage>
        <taxon>Eukaryota</taxon>
        <taxon>Metazoa</taxon>
        <taxon>Chordata</taxon>
        <taxon>Craniata</taxon>
        <taxon>Vertebrata</taxon>
        <taxon>Euteleostomi</taxon>
        <taxon>Archelosauria</taxon>
        <taxon>Archosauria</taxon>
        <taxon>Dinosauria</taxon>
        <taxon>Saurischia</taxon>
        <taxon>Theropoda</taxon>
        <taxon>Coelurosauria</taxon>
        <taxon>Aves</taxon>
        <taxon>Neognathae</taxon>
        <taxon>Neoaves</taxon>
        <taxon>Telluraves</taxon>
        <taxon>Australaves</taxon>
        <taxon>Psittaciformes</taxon>
        <taxon>Psittacidae</taxon>
        <taxon>Amazona</taxon>
    </lineage>
</organism>
<keyword evidence="2" id="KW-0548">Nucleotidyltransferase</keyword>
<sequence>SLFSQIPLLQLKHRPRFDIKSSPLKPCKQGTNSIFIVRHPLSEKWKGPYETLLMTYATVKARGITPWLHYSKIKKAPTPEKSTVTCKAELIGPTSVCLRQ</sequence>
<dbReference type="Gene3D" id="2.30.30.850">
    <property type="match status" value="1"/>
</dbReference>
<keyword evidence="4" id="KW-0255">Endonuclease</keyword>
<feature type="domain" description="Murine leukemia virus integrase C-terminal" evidence="6">
    <location>
        <begin position="33"/>
        <end position="76"/>
    </location>
</feature>